<evidence type="ECO:0000313" key="3">
    <source>
        <dbReference type="Proteomes" id="UP000600449"/>
    </source>
</evidence>
<dbReference type="SUPFAM" id="SSF56059">
    <property type="entry name" value="Glutathione synthetase ATP-binding domain-like"/>
    <property type="match status" value="1"/>
</dbReference>
<gene>
    <name evidence="2" type="ORF">GCM10011322_39970</name>
</gene>
<accession>A0A917V809</accession>
<sequence length="332" mass="36302">MGGVRYLRKRAGFLKRHAPRYLAEARAGDPAMPAWRRLRYVAEGFHPLEGSWYDQAGIDRGACVSNFHRETALHGLNGHRASVLDDKLLFAQALESAGVPHPTVFGHSHRGRWHWREDGRARFEESIAREVYGVVKPVFGKKGLSVARVRSVEEALAQPGSELVATAFVRQAEYAQAINPGSLNTIRLVTLDRNGGEPVLIGAVHRFGAAGTGEVDNFSAGGVVARIDPRTGVLDRAVRVGPGNRLDWLDRHPDTAEPIAGVRVEAWEEVLALTRRLGALFPFLPYVGWDLAVSRDGATVIEGNAHPSLRFFQIYAPLLDDSAAGRSLAAML</sequence>
<dbReference type="RefSeq" id="WP_188915024.1">
    <property type="nucleotide sequence ID" value="NZ_BMMF01000013.1"/>
</dbReference>
<reference evidence="2 3" key="1">
    <citation type="journal article" date="2014" name="Int. J. Syst. Evol. Microbiol.">
        <title>Complete genome sequence of Corynebacterium casei LMG S-19264T (=DSM 44701T), isolated from a smear-ripened cheese.</title>
        <authorList>
            <consortium name="US DOE Joint Genome Institute (JGI-PGF)"/>
            <person name="Walter F."/>
            <person name="Albersmeier A."/>
            <person name="Kalinowski J."/>
            <person name="Ruckert C."/>
        </authorList>
    </citation>
    <scope>NUCLEOTIDE SEQUENCE [LARGE SCALE GENOMIC DNA]</scope>
    <source>
        <strain evidence="2 3">CGMCC 1.9161</strain>
    </source>
</reference>
<dbReference type="Gene3D" id="3.30.470.20">
    <property type="entry name" value="ATP-grasp fold, B domain"/>
    <property type="match status" value="1"/>
</dbReference>
<dbReference type="EMBL" id="BMMF01000013">
    <property type="protein sequence ID" value="GGK48951.1"/>
    <property type="molecule type" value="Genomic_DNA"/>
</dbReference>
<dbReference type="Pfam" id="PF14397">
    <property type="entry name" value="ATPgrasp_ST"/>
    <property type="match status" value="1"/>
</dbReference>
<dbReference type="Proteomes" id="UP000600449">
    <property type="component" value="Unassembled WGS sequence"/>
</dbReference>
<dbReference type="InterPro" id="IPR039523">
    <property type="entry name" value="RimK-rel_E_lig_ATP-grasp"/>
</dbReference>
<evidence type="ECO:0000313" key="2">
    <source>
        <dbReference type="EMBL" id="GGK48951.1"/>
    </source>
</evidence>
<evidence type="ECO:0000259" key="1">
    <source>
        <dbReference type="Pfam" id="PF14397"/>
    </source>
</evidence>
<feature type="domain" description="Alpha-L-glutamate ligase-related protein ATP-grasp" evidence="1">
    <location>
        <begin position="161"/>
        <end position="314"/>
    </location>
</feature>
<name>A0A917V809_9HYPH</name>
<organism evidence="2 3">
    <name type="scientific">Salinarimonas ramus</name>
    <dbReference type="NCBI Taxonomy" id="690164"/>
    <lineage>
        <taxon>Bacteria</taxon>
        <taxon>Pseudomonadati</taxon>
        <taxon>Pseudomonadota</taxon>
        <taxon>Alphaproteobacteria</taxon>
        <taxon>Hyphomicrobiales</taxon>
        <taxon>Salinarimonadaceae</taxon>
        <taxon>Salinarimonas</taxon>
    </lineage>
</organism>
<comment type="caution">
    <text evidence="2">The sequence shown here is derived from an EMBL/GenBank/DDBJ whole genome shotgun (WGS) entry which is preliminary data.</text>
</comment>
<dbReference type="AlphaFoldDB" id="A0A917V809"/>
<protein>
    <recommendedName>
        <fullName evidence="1">Alpha-L-glutamate ligase-related protein ATP-grasp domain-containing protein</fullName>
    </recommendedName>
</protein>
<proteinExistence type="predicted"/>
<keyword evidence="3" id="KW-1185">Reference proteome</keyword>